<organism evidence="3 4">
    <name type="scientific">Poritiphilus flavus</name>
    <dbReference type="NCBI Taxonomy" id="2697053"/>
    <lineage>
        <taxon>Bacteria</taxon>
        <taxon>Pseudomonadati</taxon>
        <taxon>Bacteroidota</taxon>
        <taxon>Flavobacteriia</taxon>
        <taxon>Flavobacteriales</taxon>
        <taxon>Flavobacteriaceae</taxon>
        <taxon>Poritiphilus</taxon>
    </lineage>
</organism>
<dbReference type="AlphaFoldDB" id="A0A6L9EFD7"/>
<dbReference type="EMBL" id="WXYO01000007">
    <property type="protein sequence ID" value="NAS13490.1"/>
    <property type="molecule type" value="Genomic_DNA"/>
</dbReference>
<accession>A0A6L9EFD7</accession>
<dbReference type="Proteomes" id="UP000475249">
    <property type="component" value="Unassembled WGS sequence"/>
</dbReference>
<proteinExistence type="predicted"/>
<protein>
    <recommendedName>
        <fullName evidence="5">Sperm nuclear basic protein PL-I</fullName>
    </recommendedName>
</protein>
<feature type="compositionally biased region" description="Basic and acidic residues" evidence="1">
    <location>
        <begin position="299"/>
        <end position="327"/>
    </location>
</feature>
<feature type="compositionally biased region" description="Low complexity" evidence="1">
    <location>
        <begin position="403"/>
        <end position="425"/>
    </location>
</feature>
<evidence type="ECO:0000313" key="4">
    <source>
        <dbReference type="Proteomes" id="UP000475249"/>
    </source>
</evidence>
<dbReference type="RefSeq" id="WP_161436532.1">
    <property type="nucleotide sequence ID" value="NZ_WXYO01000007.1"/>
</dbReference>
<evidence type="ECO:0008006" key="5">
    <source>
        <dbReference type="Google" id="ProtNLM"/>
    </source>
</evidence>
<feature type="compositionally biased region" description="Basic and acidic residues" evidence="1">
    <location>
        <begin position="239"/>
        <end position="261"/>
    </location>
</feature>
<feature type="chain" id="PRO_5026756031" description="Sperm nuclear basic protein PL-I" evidence="2">
    <location>
        <begin position="24"/>
        <end position="425"/>
    </location>
</feature>
<keyword evidence="2" id="KW-0732">Signal</keyword>
<evidence type="ECO:0000313" key="3">
    <source>
        <dbReference type="EMBL" id="NAS13490.1"/>
    </source>
</evidence>
<keyword evidence="4" id="KW-1185">Reference proteome</keyword>
<feature type="compositionally biased region" description="Low complexity" evidence="1">
    <location>
        <begin position="338"/>
        <end position="353"/>
    </location>
</feature>
<feature type="compositionally biased region" description="Polar residues" evidence="1">
    <location>
        <begin position="364"/>
        <end position="375"/>
    </location>
</feature>
<reference evidence="3 4" key="1">
    <citation type="submission" date="2020-01" db="EMBL/GenBank/DDBJ databases">
        <title>Bacteria diversity of Porities sp.</title>
        <authorList>
            <person name="Wang G."/>
        </authorList>
    </citation>
    <scope>NUCLEOTIDE SEQUENCE [LARGE SCALE GENOMIC DNA]</scope>
    <source>
        <strain evidence="3 4">R33</strain>
    </source>
</reference>
<comment type="caution">
    <text evidence="3">The sequence shown here is derived from an EMBL/GenBank/DDBJ whole genome shotgun (WGS) entry which is preliminary data.</text>
</comment>
<evidence type="ECO:0000256" key="2">
    <source>
        <dbReference type="SAM" id="SignalP"/>
    </source>
</evidence>
<evidence type="ECO:0000256" key="1">
    <source>
        <dbReference type="SAM" id="MobiDB-lite"/>
    </source>
</evidence>
<feature type="signal peptide" evidence="2">
    <location>
        <begin position="1"/>
        <end position="23"/>
    </location>
</feature>
<sequence length="425" mass="49771">MKRFVLLLTALTLGTLSTTAATAEDKVALRNAIRYNNSFIFVENGITFAVYPDGEFDFYIDNRANFNAGFHSRNVSITFNSGFNYDPFVQYDDYGAVIQVENVPVFYDYYGRVSQIGDVNVWYRNNRVRRIGGLHVYYNNRGVFDYYTGFINPFNRYYVYRPFHRFFVRPAVGFCLVYDRPYRRFYSPIRYTWYRPYRFNTRRAYARIGRTYRYDHRNDRTHRRSNIYRNDKRVVARDFRSSRNDGLRSNRDVTARYDKVGRSNRNVSRRGDAVTNDRNVRRSNTVKTENARRTVNRSNVDRNRGPERSNFRKGEARSVRNGADRTVTKRTVTKRTVTKTPRSTTVKRSTSTTYRKPESRSASKRTVATKSNRTQRSVASRSGSRSSANKSTVSRSSVKRSNNKSVSRSSRSGKSNTRSRSTRVQ</sequence>
<feature type="region of interest" description="Disordered" evidence="1">
    <location>
        <begin position="239"/>
        <end position="425"/>
    </location>
</feature>
<gene>
    <name evidence="3" type="ORF">GTQ38_15865</name>
</gene>
<feature type="compositionally biased region" description="Low complexity" evidence="1">
    <location>
        <begin position="376"/>
        <end position="396"/>
    </location>
</feature>
<name>A0A6L9EFD7_9FLAO</name>